<feature type="transmembrane region" description="Helical" evidence="1">
    <location>
        <begin position="52"/>
        <end position="71"/>
    </location>
</feature>
<gene>
    <name evidence="2" type="ORF">Lcin_3347</name>
    <name evidence="3" type="ORF">NCTC12438_01934</name>
</gene>
<feature type="transmembrane region" description="Helical" evidence="1">
    <location>
        <begin position="83"/>
        <end position="101"/>
    </location>
</feature>
<dbReference type="Proteomes" id="UP000054854">
    <property type="component" value="Unassembled WGS sequence"/>
</dbReference>
<keyword evidence="1" id="KW-0812">Transmembrane</keyword>
<name>A0A378IK70_9GAMM</name>
<sequence length="104" mass="11608">MVTSNDNDNRTNVPQVDLGSFADSENYNVKIESVKREHPSDARNRRFKEMSLFIVALLMVSAIFILCMYVICTHSSNDSEKKWATTIVSGIISALLGYMVGKSS</sequence>
<reference evidence="3 5" key="2">
    <citation type="submission" date="2018-06" db="EMBL/GenBank/DDBJ databases">
        <authorList>
            <consortium name="Pathogen Informatics"/>
            <person name="Doyle S."/>
        </authorList>
    </citation>
    <scope>NUCLEOTIDE SEQUENCE [LARGE SCALE GENOMIC DNA]</scope>
    <source>
        <strain evidence="3 5">NCTC12438</strain>
    </source>
</reference>
<evidence type="ECO:0000313" key="4">
    <source>
        <dbReference type="Proteomes" id="UP000054854"/>
    </source>
</evidence>
<evidence type="ECO:0000313" key="2">
    <source>
        <dbReference type="EMBL" id="KTC78732.1"/>
    </source>
</evidence>
<evidence type="ECO:0000313" key="3">
    <source>
        <dbReference type="EMBL" id="STX35320.1"/>
    </source>
</evidence>
<evidence type="ECO:0000313" key="5">
    <source>
        <dbReference type="Proteomes" id="UP000255316"/>
    </source>
</evidence>
<dbReference type="Proteomes" id="UP000255316">
    <property type="component" value="Unassembled WGS sequence"/>
</dbReference>
<dbReference type="AlphaFoldDB" id="A0A378IK70"/>
<proteinExistence type="predicted"/>
<dbReference type="EMBL" id="LNXX01000053">
    <property type="protein sequence ID" value="KTC78732.1"/>
    <property type="molecule type" value="Genomic_DNA"/>
</dbReference>
<dbReference type="EMBL" id="UGNX01000001">
    <property type="protein sequence ID" value="STX35320.1"/>
    <property type="molecule type" value="Genomic_DNA"/>
</dbReference>
<protein>
    <submittedName>
        <fullName evidence="3">Uncharacterized protein</fullName>
    </submittedName>
</protein>
<dbReference type="RefSeq" id="WP_058466443.1">
    <property type="nucleotide sequence ID" value="NZ_CAAAHQ010000015.1"/>
</dbReference>
<accession>A0A378IK70</accession>
<reference evidence="2 4" key="1">
    <citation type="submission" date="2015-11" db="EMBL/GenBank/DDBJ databases">
        <title>Genomic analysis of 38 Legionella species identifies large and diverse effector repertoires.</title>
        <authorList>
            <person name="Burstein D."/>
            <person name="Amaro F."/>
            <person name="Zusman T."/>
            <person name="Lifshitz Z."/>
            <person name="Cohen O."/>
            <person name="Gilbert J.A."/>
            <person name="Pupko T."/>
            <person name="Shuman H.A."/>
            <person name="Segal G."/>
        </authorList>
    </citation>
    <scope>NUCLEOTIDE SEQUENCE [LARGE SCALE GENOMIC DNA]</scope>
    <source>
        <strain evidence="2 4">CDC#72-OH-14</strain>
    </source>
</reference>
<keyword evidence="1" id="KW-1133">Transmembrane helix</keyword>
<organism evidence="3 5">
    <name type="scientific">Legionella cincinnatiensis</name>
    <dbReference type="NCBI Taxonomy" id="28085"/>
    <lineage>
        <taxon>Bacteria</taxon>
        <taxon>Pseudomonadati</taxon>
        <taxon>Pseudomonadota</taxon>
        <taxon>Gammaproteobacteria</taxon>
        <taxon>Legionellales</taxon>
        <taxon>Legionellaceae</taxon>
        <taxon>Legionella</taxon>
    </lineage>
</organism>
<keyword evidence="1" id="KW-0472">Membrane</keyword>
<evidence type="ECO:0000256" key="1">
    <source>
        <dbReference type="SAM" id="Phobius"/>
    </source>
</evidence>
<keyword evidence="4" id="KW-1185">Reference proteome</keyword>